<dbReference type="InterPro" id="IPR015797">
    <property type="entry name" value="NUDIX_hydrolase-like_dom_sf"/>
</dbReference>
<dbReference type="Gene3D" id="3.90.79.10">
    <property type="entry name" value="Nucleoside Triphosphate Pyrophosphohydrolase"/>
    <property type="match status" value="1"/>
</dbReference>
<dbReference type="AlphaFoldDB" id="A0A7S2AUW6"/>
<protein>
    <recommendedName>
        <fullName evidence="2">Nudix hydrolase domain-containing protein</fullName>
    </recommendedName>
</protein>
<gene>
    <name evidence="1" type="ORF">PPRO1471_LOCUS4445</name>
</gene>
<reference evidence="1" key="1">
    <citation type="submission" date="2021-01" db="EMBL/GenBank/DDBJ databases">
        <authorList>
            <person name="Corre E."/>
            <person name="Pelletier E."/>
            <person name="Niang G."/>
            <person name="Scheremetjew M."/>
            <person name="Finn R."/>
            <person name="Kale V."/>
            <person name="Holt S."/>
            <person name="Cochrane G."/>
            <person name="Meng A."/>
            <person name="Brown T."/>
            <person name="Cohen L."/>
        </authorList>
    </citation>
    <scope>NUCLEOTIDE SEQUENCE</scope>
    <source>
        <strain evidence="1">RCC733</strain>
    </source>
</reference>
<proteinExistence type="predicted"/>
<accession>A0A7S2AUW6</accession>
<organism evidence="1">
    <name type="scientific">Pycnococcus provasolii</name>
    <dbReference type="NCBI Taxonomy" id="41880"/>
    <lineage>
        <taxon>Eukaryota</taxon>
        <taxon>Viridiplantae</taxon>
        <taxon>Chlorophyta</taxon>
        <taxon>Pseudoscourfieldiophyceae</taxon>
        <taxon>Pseudoscourfieldiales</taxon>
        <taxon>Pycnococcaceae</taxon>
        <taxon>Pycnococcus</taxon>
    </lineage>
</organism>
<sequence length="236" mass="25140">MSSGTDGVRVLSSVKVYSRFLTVYDTCVEFDSSSSVASLASGGSGSGLGSGSSLGLGSSASAVQQFSFDVVGHPRNSFKFACVMPVSISDNGQGQPRVTTTVVWEYAQGLNAICVGFPTGGFDASKHDTIVDTARAELAEEARLTGGELTCLVDVNAHPGMVESKWCRNRFYPFLCVGADVDANPPPRDKEEDVRMRVCQVTLDELRRLVKSGDMLAPSVQTAFLGLDELSRRGYC</sequence>
<dbReference type="SUPFAM" id="SSF55811">
    <property type="entry name" value="Nudix"/>
    <property type="match status" value="1"/>
</dbReference>
<evidence type="ECO:0008006" key="2">
    <source>
        <dbReference type="Google" id="ProtNLM"/>
    </source>
</evidence>
<name>A0A7S2AUW6_9CHLO</name>
<dbReference type="EMBL" id="HBGR01006641">
    <property type="protein sequence ID" value="CAD9378428.1"/>
    <property type="molecule type" value="Transcribed_RNA"/>
</dbReference>
<evidence type="ECO:0000313" key="1">
    <source>
        <dbReference type="EMBL" id="CAD9378428.1"/>
    </source>
</evidence>